<name>A0A1H6C0C8_9ACTN</name>
<dbReference type="RefSeq" id="WP_103939336.1">
    <property type="nucleotide sequence ID" value="NZ_FNVO01000008.1"/>
</dbReference>
<proteinExistence type="predicted"/>
<dbReference type="Pfam" id="PF05742">
    <property type="entry name" value="TANGO2"/>
    <property type="match status" value="1"/>
</dbReference>
<protein>
    <submittedName>
        <fullName evidence="1">Transport and Golgi organisation 2</fullName>
    </submittedName>
</protein>
<gene>
    <name evidence="1" type="ORF">SAMN04489712_108192</name>
</gene>
<dbReference type="InterPro" id="IPR008551">
    <property type="entry name" value="TANGO2"/>
</dbReference>
<reference evidence="2" key="1">
    <citation type="submission" date="2016-10" db="EMBL/GenBank/DDBJ databases">
        <authorList>
            <person name="Varghese N."/>
            <person name="Submissions S."/>
        </authorList>
    </citation>
    <scope>NUCLEOTIDE SEQUENCE [LARGE SCALE GENOMIC DNA]</scope>
    <source>
        <strain evidence="2">DSM 43163</strain>
    </source>
</reference>
<dbReference type="OrthoDB" id="4380123at2"/>
<evidence type="ECO:0000313" key="2">
    <source>
        <dbReference type="Proteomes" id="UP000236723"/>
    </source>
</evidence>
<sequence>MCTAVVGFDPSSPVPLLLAGVRDEFADRPWAPPGAHWPDRPALLGGRDLRAGGTWLAVDPDAPRVACVLNGRGRLAPEEGRASRGELPLRAAADGGLGDLDLARFDPFHLVCAGLGGALLWSWDGHELAERKLGPGLHMIVNTGLEGGPATSVDPWERESEVQMTERIAFFRPRLTAARRPEPRTGTTAGAWGEWLPLLDGGGLDRADRRALVLTRRYEAGLWGTSSVSLVALSPQGVRYDFTAAPGDPRAWTAVLPAAERGDK</sequence>
<dbReference type="AlphaFoldDB" id="A0A1H6C0C8"/>
<accession>A0A1H6C0C8</accession>
<organism evidence="1 2">
    <name type="scientific">Thermomonospora echinospora</name>
    <dbReference type="NCBI Taxonomy" id="1992"/>
    <lineage>
        <taxon>Bacteria</taxon>
        <taxon>Bacillati</taxon>
        <taxon>Actinomycetota</taxon>
        <taxon>Actinomycetes</taxon>
        <taxon>Streptosporangiales</taxon>
        <taxon>Thermomonosporaceae</taxon>
        <taxon>Thermomonospora</taxon>
    </lineage>
</organism>
<dbReference type="PANTHER" id="PTHR17985">
    <property type="entry name" value="SER/THR-RICH PROTEIN T10 IN DGCR REGION"/>
    <property type="match status" value="1"/>
</dbReference>
<dbReference type="PANTHER" id="PTHR17985:SF8">
    <property type="entry name" value="TRANSPORT AND GOLGI ORGANIZATION PROTEIN 2 HOMOLOG"/>
    <property type="match status" value="1"/>
</dbReference>
<keyword evidence="2" id="KW-1185">Reference proteome</keyword>
<dbReference type="Proteomes" id="UP000236723">
    <property type="component" value="Unassembled WGS sequence"/>
</dbReference>
<dbReference type="EMBL" id="FNVO01000008">
    <property type="protein sequence ID" value="SEG66429.1"/>
    <property type="molecule type" value="Genomic_DNA"/>
</dbReference>
<evidence type="ECO:0000313" key="1">
    <source>
        <dbReference type="EMBL" id="SEG66429.1"/>
    </source>
</evidence>